<evidence type="ECO:0000313" key="1">
    <source>
        <dbReference type="EMBL" id="KAG8191583.1"/>
    </source>
</evidence>
<keyword evidence="2" id="KW-1185">Reference proteome</keyword>
<organism evidence="1 2">
    <name type="scientific">Oedothorax gibbosus</name>
    <dbReference type="NCBI Taxonomy" id="931172"/>
    <lineage>
        <taxon>Eukaryota</taxon>
        <taxon>Metazoa</taxon>
        <taxon>Ecdysozoa</taxon>
        <taxon>Arthropoda</taxon>
        <taxon>Chelicerata</taxon>
        <taxon>Arachnida</taxon>
        <taxon>Araneae</taxon>
        <taxon>Araneomorphae</taxon>
        <taxon>Entelegynae</taxon>
        <taxon>Araneoidea</taxon>
        <taxon>Linyphiidae</taxon>
        <taxon>Erigoninae</taxon>
        <taxon>Oedothorax</taxon>
    </lineage>
</organism>
<comment type="caution">
    <text evidence="1">The sequence shown here is derived from an EMBL/GenBank/DDBJ whole genome shotgun (WGS) entry which is preliminary data.</text>
</comment>
<name>A0AAV6V771_9ARAC</name>
<evidence type="ECO:0000313" key="2">
    <source>
        <dbReference type="Proteomes" id="UP000827092"/>
    </source>
</evidence>
<dbReference type="Proteomes" id="UP000827092">
    <property type="component" value="Unassembled WGS sequence"/>
</dbReference>
<sequence length="153" mass="17079">MASATLTQSPILPHSPQRVNLSCFANHFVIKLNETLPHSPNYSHFDVIRSDKSNCTLPPSPLSSYVHPDWEGEWTLPTCLRDGDGCRRKLTTQPHPRQICTCSVFVWVFKGCCAAIKWILRNPTIGMVTVSPYAAKLCCVTCCAYLSIRLVEA</sequence>
<gene>
    <name evidence="1" type="ORF">JTE90_021185</name>
</gene>
<dbReference type="EMBL" id="JAFNEN010000157">
    <property type="protein sequence ID" value="KAG8191583.1"/>
    <property type="molecule type" value="Genomic_DNA"/>
</dbReference>
<dbReference type="AlphaFoldDB" id="A0AAV6V771"/>
<reference evidence="1 2" key="1">
    <citation type="journal article" date="2022" name="Nat. Ecol. Evol.">
        <title>A masculinizing supergene underlies an exaggerated male reproductive morph in a spider.</title>
        <authorList>
            <person name="Hendrickx F."/>
            <person name="De Corte Z."/>
            <person name="Sonet G."/>
            <person name="Van Belleghem S.M."/>
            <person name="Kostlbacher S."/>
            <person name="Vangestel C."/>
        </authorList>
    </citation>
    <scope>NUCLEOTIDE SEQUENCE [LARGE SCALE GENOMIC DNA]</scope>
    <source>
        <strain evidence="1">W744_W776</strain>
    </source>
</reference>
<accession>A0AAV6V771</accession>
<proteinExistence type="predicted"/>
<protein>
    <submittedName>
        <fullName evidence="1">Uncharacterized protein</fullName>
    </submittedName>
</protein>